<protein>
    <submittedName>
        <fullName evidence="2">Uncharacterized protein</fullName>
    </submittedName>
</protein>
<sequence length="420" mass="47037">MAHMSSSEDEFPDIEVVIQKRQQKTTGKENVSRQPSSPKSAQTSFNDSIGKTPATARRRRKLGQGQPVDRSLLKPWEGFDAEKETNSRTPSSRQPSLTRTEREETAAASAEELTDHLPAKSKRAASRVVSSRTVFDSPPKEQTRSRRLISRGAKKALDLKVSEKRRDSLAFSDVSEFDAEVRGKNDILRLSADEESDFILRGDSDSDDLSIPSPHRSQSPSGPRRMQRRVLSSTRKPTWMKPLQDEPTTSPKKRPEKRKLPKEQTTRKPKVAPKEDLEDVFEKLKISFDDSELEEPATRAAKPPMLDPPATPRKNANTASPAKAPRIPMSPWKPEQKEFWDPEVNFAWIDQHSPPKRSTKKAPLPDPDAPGHKEELKRRYGTSPEKKQAKKAFDASRRTSRATSCASSTTSSPAGSWSAS</sequence>
<proteinExistence type="predicted"/>
<organism evidence="2 3">
    <name type="scientific">Xylaria grammica</name>
    <dbReference type="NCBI Taxonomy" id="363999"/>
    <lineage>
        <taxon>Eukaryota</taxon>
        <taxon>Fungi</taxon>
        <taxon>Dikarya</taxon>
        <taxon>Ascomycota</taxon>
        <taxon>Pezizomycotina</taxon>
        <taxon>Sordariomycetes</taxon>
        <taxon>Xylariomycetidae</taxon>
        <taxon>Xylariales</taxon>
        <taxon>Xylariaceae</taxon>
        <taxon>Xylaria</taxon>
    </lineage>
</organism>
<feature type="region of interest" description="Disordered" evidence="1">
    <location>
        <begin position="1"/>
        <end position="152"/>
    </location>
</feature>
<comment type="caution">
    <text evidence="2">The sequence shown here is derived from an EMBL/GenBank/DDBJ whole genome shotgun (WGS) entry which is preliminary data.</text>
</comment>
<evidence type="ECO:0000256" key="1">
    <source>
        <dbReference type="SAM" id="MobiDB-lite"/>
    </source>
</evidence>
<dbReference type="STRING" id="363999.A0A439CM79"/>
<name>A0A439CM79_9PEZI</name>
<dbReference type="AlphaFoldDB" id="A0A439CM79"/>
<feature type="compositionally biased region" description="Polar residues" evidence="1">
    <location>
        <begin position="32"/>
        <end position="49"/>
    </location>
</feature>
<dbReference type="EMBL" id="RYZI01000870">
    <property type="protein sequence ID" value="RWA03256.1"/>
    <property type="molecule type" value="Genomic_DNA"/>
</dbReference>
<feature type="compositionally biased region" description="Basic residues" evidence="1">
    <location>
        <begin position="251"/>
        <end position="260"/>
    </location>
</feature>
<feature type="compositionally biased region" description="Basic and acidic residues" evidence="1">
    <location>
        <begin position="369"/>
        <end position="397"/>
    </location>
</feature>
<feature type="compositionally biased region" description="Basic and acidic residues" evidence="1">
    <location>
        <begin position="261"/>
        <end position="288"/>
    </location>
</feature>
<dbReference type="Proteomes" id="UP000286045">
    <property type="component" value="Unassembled WGS sequence"/>
</dbReference>
<feature type="region of interest" description="Disordered" evidence="1">
    <location>
        <begin position="182"/>
        <end position="420"/>
    </location>
</feature>
<accession>A0A439CM79</accession>
<evidence type="ECO:0000313" key="2">
    <source>
        <dbReference type="EMBL" id="RWA03256.1"/>
    </source>
</evidence>
<feature type="non-terminal residue" evidence="2">
    <location>
        <position position="420"/>
    </location>
</feature>
<evidence type="ECO:0000313" key="3">
    <source>
        <dbReference type="Proteomes" id="UP000286045"/>
    </source>
</evidence>
<feature type="compositionally biased region" description="Low complexity" evidence="1">
    <location>
        <begin position="401"/>
        <end position="420"/>
    </location>
</feature>
<reference evidence="2 3" key="1">
    <citation type="submission" date="2018-12" db="EMBL/GenBank/DDBJ databases">
        <title>Draft genome sequence of Xylaria grammica IHI A82.</title>
        <authorList>
            <person name="Buettner E."/>
            <person name="Kellner H."/>
        </authorList>
    </citation>
    <scope>NUCLEOTIDE SEQUENCE [LARGE SCALE GENOMIC DNA]</scope>
    <source>
        <strain evidence="2 3">IHI A82</strain>
    </source>
</reference>
<gene>
    <name evidence="2" type="ORF">EKO27_g11849</name>
</gene>
<keyword evidence="3" id="KW-1185">Reference proteome</keyword>